<reference evidence="1 2" key="1">
    <citation type="journal article" date="2024" name="J Genomics">
        <title>Draft genome sequencing and assembly of Favolaschia claudopus CIRM-BRFM 2984 isolated from oak limbs.</title>
        <authorList>
            <person name="Navarro D."/>
            <person name="Drula E."/>
            <person name="Chaduli D."/>
            <person name="Cazenave R."/>
            <person name="Ahrendt S."/>
            <person name="Wang J."/>
            <person name="Lipzen A."/>
            <person name="Daum C."/>
            <person name="Barry K."/>
            <person name="Grigoriev I.V."/>
            <person name="Favel A."/>
            <person name="Rosso M.N."/>
            <person name="Martin F."/>
        </authorList>
    </citation>
    <scope>NUCLEOTIDE SEQUENCE [LARGE SCALE GENOMIC DNA]</scope>
    <source>
        <strain evidence="1 2">CIRM-BRFM 2984</strain>
    </source>
</reference>
<protein>
    <submittedName>
        <fullName evidence="1">Uncharacterized protein</fullName>
    </submittedName>
</protein>
<accession>A0AAW0A833</accession>
<sequence length="150" mass="16990">MFSGNSPTLNVLWLKNDAENGKPVRISNPLNLLSQDHGARSAQRARRQRELAEKIEAGLRLNTVVTDQHEMRSEAQRFRRQIEAAERRLQANPNCGSVAEGLGDTYTYIFNKNLIEDDMYNKPTGGEIKQRAANDTFNENWLISNHGHGN</sequence>
<dbReference type="EMBL" id="JAWWNJ010000079">
    <property type="protein sequence ID" value="KAK7002366.1"/>
    <property type="molecule type" value="Genomic_DNA"/>
</dbReference>
<proteinExistence type="predicted"/>
<organism evidence="1 2">
    <name type="scientific">Favolaschia claudopus</name>
    <dbReference type="NCBI Taxonomy" id="2862362"/>
    <lineage>
        <taxon>Eukaryota</taxon>
        <taxon>Fungi</taxon>
        <taxon>Dikarya</taxon>
        <taxon>Basidiomycota</taxon>
        <taxon>Agaricomycotina</taxon>
        <taxon>Agaricomycetes</taxon>
        <taxon>Agaricomycetidae</taxon>
        <taxon>Agaricales</taxon>
        <taxon>Marasmiineae</taxon>
        <taxon>Mycenaceae</taxon>
        <taxon>Favolaschia</taxon>
    </lineage>
</organism>
<dbReference type="Proteomes" id="UP001362999">
    <property type="component" value="Unassembled WGS sequence"/>
</dbReference>
<keyword evidence="2" id="KW-1185">Reference proteome</keyword>
<name>A0AAW0A833_9AGAR</name>
<comment type="caution">
    <text evidence="1">The sequence shown here is derived from an EMBL/GenBank/DDBJ whole genome shotgun (WGS) entry which is preliminary data.</text>
</comment>
<evidence type="ECO:0000313" key="2">
    <source>
        <dbReference type="Proteomes" id="UP001362999"/>
    </source>
</evidence>
<dbReference type="AlphaFoldDB" id="A0AAW0A833"/>
<evidence type="ECO:0000313" key="1">
    <source>
        <dbReference type="EMBL" id="KAK7002366.1"/>
    </source>
</evidence>
<gene>
    <name evidence="1" type="ORF">R3P38DRAFT_2794885</name>
</gene>